<reference evidence="13 14" key="1">
    <citation type="submission" date="2016-07" db="EMBL/GenBank/DDBJ databases">
        <title>Draft genome of the white-rot fungus Obba rivulosa 3A-2.</title>
        <authorList>
            <consortium name="DOE Joint Genome Institute"/>
            <person name="Miettinen O."/>
            <person name="Riley R."/>
            <person name="Acob R."/>
            <person name="Barry K."/>
            <person name="Cullen D."/>
            <person name="De Vries R."/>
            <person name="Hainaut M."/>
            <person name="Hatakka A."/>
            <person name="Henrissat B."/>
            <person name="Hilden K."/>
            <person name="Kuo R."/>
            <person name="Labutti K."/>
            <person name="Lipzen A."/>
            <person name="Makela M.R."/>
            <person name="Sandor L."/>
            <person name="Spatafora J.W."/>
            <person name="Grigoriev I.V."/>
            <person name="Hibbett D.S."/>
        </authorList>
    </citation>
    <scope>NUCLEOTIDE SEQUENCE [LARGE SCALE GENOMIC DNA]</scope>
    <source>
        <strain evidence="13 14">3A-2</strain>
    </source>
</reference>
<evidence type="ECO:0000256" key="8">
    <source>
        <dbReference type="ARBA" id="ARBA00023242"/>
    </source>
</evidence>
<comment type="similarity">
    <text evidence="3">Belongs to the acetyltransferase family. NAA40 subfamily.</text>
</comment>
<proteinExistence type="inferred from homology"/>
<dbReference type="Proteomes" id="UP000250043">
    <property type="component" value="Unassembled WGS sequence"/>
</dbReference>
<evidence type="ECO:0000256" key="3">
    <source>
        <dbReference type="ARBA" id="ARBA00008870"/>
    </source>
</evidence>
<evidence type="ECO:0000259" key="12">
    <source>
        <dbReference type="PROSITE" id="PS51186"/>
    </source>
</evidence>
<sequence length="208" mass="23786">MCMLLPKASAIQLAASLVDQEKLKTLWNIDVSILTSTELLLGQQEAVFTLWEKNMHSLYVDSSFGWDPPSKKRELFHPLSRFIVLHQIDDSASVGSLQKDLIAFAMFRFEREDGQNELYCYELQVHEKTRRMGLGRYLMQQLASIGRNWHMEKIVLTCLKANVNARSFYVASGFELDPTSPEYVSADEDGETSQNNVVADYEILSRLL</sequence>
<dbReference type="InterPro" id="IPR039949">
    <property type="entry name" value="NAA40"/>
</dbReference>
<keyword evidence="8" id="KW-0539">Nucleus</keyword>
<dbReference type="Gene3D" id="3.40.630.30">
    <property type="match status" value="1"/>
</dbReference>
<keyword evidence="7" id="KW-0808">Transferase</keyword>
<dbReference type="EC" id="2.3.1.257" evidence="4"/>
<comment type="catalytic activity">
    <reaction evidence="11">
        <text>N-terminal L-seryl-[histone H4] + acetyl-CoA = N-terminal N(alpha)-acetyl-L-seryl-[histone H4] + CoA + H(+)</text>
        <dbReference type="Rhea" id="RHEA:50596"/>
        <dbReference type="Rhea" id="RHEA-COMP:12740"/>
        <dbReference type="Rhea" id="RHEA-COMP:12743"/>
        <dbReference type="ChEBI" id="CHEBI:15378"/>
        <dbReference type="ChEBI" id="CHEBI:57287"/>
        <dbReference type="ChEBI" id="CHEBI:57288"/>
        <dbReference type="ChEBI" id="CHEBI:64738"/>
        <dbReference type="ChEBI" id="CHEBI:83690"/>
        <dbReference type="EC" id="2.3.1.257"/>
    </reaction>
</comment>
<evidence type="ECO:0000256" key="1">
    <source>
        <dbReference type="ARBA" id="ARBA00004123"/>
    </source>
</evidence>
<dbReference type="GO" id="GO:0005634">
    <property type="term" value="C:nucleus"/>
    <property type="evidence" value="ECO:0007669"/>
    <property type="project" value="UniProtKB-SubCell"/>
</dbReference>
<dbReference type="GO" id="GO:1990189">
    <property type="term" value="F:protein N-terminal-serine acetyltransferase activity"/>
    <property type="evidence" value="ECO:0007669"/>
    <property type="project" value="UniProtKB-EC"/>
</dbReference>
<evidence type="ECO:0000256" key="11">
    <source>
        <dbReference type="ARBA" id="ARBA00049524"/>
    </source>
</evidence>
<evidence type="ECO:0000256" key="4">
    <source>
        <dbReference type="ARBA" id="ARBA00012950"/>
    </source>
</evidence>
<evidence type="ECO:0000256" key="10">
    <source>
        <dbReference type="ARBA" id="ARBA00047821"/>
    </source>
</evidence>
<dbReference type="AlphaFoldDB" id="A0A8E2DUA2"/>
<dbReference type="GO" id="GO:0010485">
    <property type="term" value="F:histone H4 acetyltransferase activity"/>
    <property type="evidence" value="ECO:0007669"/>
    <property type="project" value="InterPro"/>
</dbReference>
<dbReference type="GO" id="GO:0043998">
    <property type="term" value="F:histone H2A acetyltransferase activity"/>
    <property type="evidence" value="ECO:0007669"/>
    <property type="project" value="InterPro"/>
</dbReference>
<dbReference type="Pfam" id="PF00583">
    <property type="entry name" value="Acetyltransf_1"/>
    <property type="match status" value="1"/>
</dbReference>
<evidence type="ECO:0000256" key="2">
    <source>
        <dbReference type="ARBA" id="ARBA00004496"/>
    </source>
</evidence>
<feature type="domain" description="N-acetyltransferase" evidence="12">
    <location>
        <begin position="45"/>
        <end position="194"/>
    </location>
</feature>
<evidence type="ECO:0000313" key="14">
    <source>
        <dbReference type="Proteomes" id="UP000250043"/>
    </source>
</evidence>
<dbReference type="GO" id="GO:0005737">
    <property type="term" value="C:cytoplasm"/>
    <property type="evidence" value="ECO:0007669"/>
    <property type="project" value="UniProtKB-SubCell"/>
</dbReference>
<keyword evidence="14" id="KW-1185">Reference proteome</keyword>
<accession>A0A8E2DUA2</accession>
<keyword evidence="6" id="KW-0963">Cytoplasm</keyword>
<gene>
    <name evidence="13" type="ORF">OBBRIDRAFT_787999</name>
</gene>
<evidence type="ECO:0000256" key="7">
    <source>
        <dbReference type="ARBA" id="ARBA00022679"/>
    </source>
</evidence>
<evidence type="ECO:0000313" key="13">
    <source>
        <dbReference type="EMBL" id="OCH95791.1"/>
    </source>
</evidence>
<evidence type="ECO:0000256" key="6">
    <source>
        <dbReference type="ARBA" id="ARBA00022490"/>
    </source>
</evidence>
<comment type="subcellular location">
    <subcellularLocation>
        <location evidence="2">Cytoplasm</location>
    </subcellularLocation>
    <subcellularLocation>
        <location evidence="1">Nucleus</location>
    </subcellularLocation>
</comment>
<comment type="catalytic activity">
    <reaction evidence="10">
        <text>N-terminal L-seryl-[histone H2A] + acetyl-CoA = N-terminal N(alpha)-acetyl-L-seryl-[histone H2A] + CoA + H(+)</text>
        <dbReference type="Rhea" id="RHEA:50600"/>
        <dbReference type="Rhea" id="RHEA-COMP:12742"/>
        <dbReference type="Rhea" id="RHEA-COMP:12744"/>
        <dbReference type="ChEBI" id="CHEBI:15378"/>
        <dbReference type="ChEBI" id="CHEBI:57287"/>
        <dbReference type="ChEBI" id="CHEBI:57288"/>
        <dbReference type="ChEBI" id="CHEBI:64738"/>
        <dbReference type="ChEBI" id="CHEBI:83690"/>
        <dbReference type="EC" id="2.3.1.257"/>
    </reaction>
</comment>
<dbReference type="SUPFAM" id="SSF55729">
    <property type="entry name" value="Acyl-CoA N-acyltransferases (Nat)"/>
    <property type="match status" value="1"/>
</dbReference>
<dbReference type="InterPro" id="IPR016181">
    <property type="entry name" value="Acyl_CoA_acyltransferase"/>
</dbReference>
<dbReference type="OrthoDB" id="424551at2759"/>
<dbReference type="EMBL" id="KV722334">
    <property type="protein sequence ID" value="OCH95791.1"/>
    <property type="molecule type" value="Genomic_DNA"/>
</dbReference>
<keyword evidence="9" id="KW-0012">Acyltransferase</keyword>
<dbReference type="PANTHER" id="PTHR20531">
    <property type="entry name" value="N-ALPHA-ACETYLTRANSFERASE 40"/>
    <property type="match status" value="1"/>
</dbReference>
<organism evidence="13 14">
    <name type="scientific">Obba rivulosa</name>
    <dbReference type="NCBI Taxonomy" id="1052685"/>
    <lineage>
        <taxon>Eukaryota</taxon>
        <taxon>Fungi</taxon>
        <taxon>Dikarya</taxon>
        <taxon>Basidiomycota</taxon>
        <taxon>Agaricomycotina</taxon>
        <taxon>Agaricomycetes</taxon>
        <taxon>Polyporales</taxon>
        <taxon>Gelatoporiaceae</taxon>
        <taxon>Obba</taxon>
    </lineage>
</organism>
<dbReference type="PANTHER" id="PTHR20531:SF1">
    <property type="entry name" value="N-ALPHA-ACETYLTRANSFERASE 40"/>
    <property type="match status" value="1"/>
</dbReference>
<evidence type="ECO:0000256" key="5">
    <source>
        <dbReference type="ARBA" id="ARBA00015043"/>
    </source>
</evidence>
<name>A0A8E2DUA2_9APHY</name>
<dbReference type="CDD" id="cd04301">
    <property type="entry name" value="NAT_SF"/>
    <property type="match status" value="1"/>
</dbReference>
<dbReference type="PROSITE" id="PS51186">
    <property type="entry name" value="GNAT"/>
    <property type="match status" value="1"/>
</dbReference>
<protein>
    <recommendedName>
        <fullName evidence="5">N-alpha-acetyltransferase 40</fullName>
        <ecNumber evidence="4">2.3.1.257</ecNumber>
    </recommendedName>
</protein>
<dbReference type="InterPro" id="IPR000182">
    <property type="entry name" value="GNAT_dom"/>
</dbReference>
<evidence type="ECO:0000256" key="9">
    <source>
        <dbReference type="ARBA" id="ARBA00023315"/>
    </source>
</evidence>